<gene>
    <name evidence="3" type="ORF">DFR31_1392</name>
</gene>
<dbReference type="OrthoDB" id="5758519at2"/>
<evidence type="ECO:0000256" key="1">
    <source>
        <dbReference type="SAM" id="MobiDB-lite"/>
    </source>
</evidence>
<organism evidence="3 4">
    <name type="scientific">Alkalispirillum mobile</name>
    <dbReference type="NCBI Taxonomy" id="85925"/>
    <lineage>
        <taxon>Bacteria</taxon>
        <taxon>Pseudomonadati</taxon>
        <taxon>Pseudomonadota</taxon>
        <taxon>Gammaproteobacteria</taxon>
        <taxon>Chromatiales</taxon>
        <taxon>Ectothiorhodospiraceae</taxon>
        <taxon>Alkalispirillum</taxon>
    </lineage>
</organism>
<keyword evidence="4" id="KW-1185">Reference proteome</keyword>
<dbReference type="AlphaFoldDB" id="A0A498CGJ6"/>
<comment type="caution">
    <text evidence="3">The sequence shown here is derived from an EMBL/GenBank/DDBJ whole genome shotgun (WGS) entry which is preliminary data.</text>
</comment>
<dbReference type="Proteomes" id="UP000275461">
    <property type="component" value="Unassembled WGS sequence"/>
</dbReference>
<keyword evidence="2" id="KW-0812">Transmembrane</keyword>
<evidence type="ECO:0000313" key="4">
    <source>
        <dbReference type="Proteomes" id="UP000275461"/>
    </source>
</evidence>
<dbReference type="RefSeq" id="WP_121441863.1">
    <property type="nucleotide sequence ID" value="NZ_RCDA01000001.1"/>
</dbReference>
<evidence type="ECO:0000313" key="3">
    <source>
        <dbReference type="EMBL" id="RLK51451.1"/>
    </source>
</evidence>
<keyword evidence="2" id="KW-0472">Membrane</keyword>
<evidence type="ECO:0000256" key="2">
    <source>
        <dbReference type="SAM" id="Phobius"/>
    </source>
</evidence>
<dbReference type="EMBL" id="RCDA01000001">
    <property type="protein sequence ID" value="RLK51451.1"/>
    <property type="molecule type" value="Genomic_DNA"/>
</dbReference>
<proteinExistence type="predicted"/>
<keyword evidence="2" id="KW-1133">Transmembrane helix</keyword>
<protein>
    <submittedName>
        <fullName evidence="3">Uncharacterized protein</fullName>
    </submittedName>
</protein>
<reference evidence="3 4" key="1">
    <citation type="submission" date="2018-10" db="EMBL/GenBank/DDBJ databases">
        <title>Genomic Encyclopedia of Type Strains, Phase IV (KMG-IV): sequencing the most valuable type-strain genomes for metagenomic binning, comparative biology and taxonomic classification.</title>
        <authorList>
            <person name="Goeker M."/>
        </authorList>
    </citation>
    <scope>NUCLEOTIDE SEQUENCE [LARGE SCALE GENOMIC DNA]</scope>
    <source>
        <strain evidence="3 4">DSM 12769</strain>
    </source>
</reference>
<feature type="region of interest" description="Disordered" evidence="1">
    <location>
        <begin position="270"/>
        <end position="289"/>
    </location>
</feature>
<name>A0A498CGJ6_9GAMM</name>
<sequence>MNFSPRHYALPALVALALYVAGTAWVGERQHWVAISPYPSEHFMALATHPDGRFFAGAQSGAVLERGPAGDWQLHNTGLPAITWLRPDGDGLIAGTIAGVYHSTDGRDWQPVEDGLPDDLWVLQFEPLPDSLTLLSPDRGLFRRGTDGQWQADHRRGLPPGVHIYHYARDHQGGDHVGTVGEGAWYREHTDADWQPNREGLHRNARGFSLLAREGGVILGSDRGAWWQAAPGQRWHALGTGQHGFRVLDLAVDDQDRVWAASDEGIWVARESDPDGRPTPWENVPVRDGPQAPVSRFHITDDHHLAAAGAIYRLERDTSHRVPVLVMALLAAVLTWGIMQLPAITSRNTPSGHR</sequence>
<feature type="transmembrane region" description="Helical" evidence="2">
    <location>
        <begin position="322"/>
        <end position="344"/>
    </location>
</feature>
<accession>A0A498CGJ6</accession>
<dbReference type="SUPFAM" id="SSF110296">
    <property type="entry name" value="Oligoxyloglucan reducing end-specific cellobiohydrolase"/>
    <property type="match status" value="2"/>
</dbReference>